<feature type="compositionally biased region" description="Polar residues" evidence="2">
    <location>
        <begin position="196"/>
        <end position="211"/>
    </location>
</feature>
<dbReference type="PANTHER" id="PTHR10773:SF19">
    <property type="match status" value="1"/>
</dbReference>
<keyword evidence="1" id="KW-0175">Coiled coil</keyword>
<dbReference type="EMBL" id="OU892290">
    <property type="protein sequence ID" value="CAG9763581.1"/>
    <property type="molecule type" value="Genomic_DNA"/>
</dbReference>
<evidence type="ECO:0000256" key="1">
    <source>
        <dbReference type="SAM" id="Coils"/>
    </source>
</evidence>
<dbReference type="Proteomes" id="UP001152799">
    <property type="component" value="Chromosome 14"/>
</dbReference>
<feature type="region of interest" description="Disordered" evidence="2">
    <location>
        <begin position="193"/>
        <end position="279"/>
    </location>
</feature>
<dbReference type="AlphaFoldDB" id="A0A9N9MMZ9"/>
<proteinExistence type="predicted"/>
<reference evidence="3" key="1">
    <citation type="submission" date="2022-01" db="EMBL/GenBank/DDBJ databases">
        <authorList>
            <person name="King R."/>
        </authorList>
    </citation>
    <scope>NUCLEOTIDE SEQUENCE</scope>
</reference>
<organism evidence="3 4">
    <name type="scientific">Ceutorhynchus assimilis</name>
    <name type="common">cabbage seed weevil</name>
    <dbReference type="NCBI Taxonomy" id="467358"/>
    <lineage>
        <taxon>Eukaryota</taxon>
        <taxon>Metazoa</taxon>
        <taxon>Ecdysozoa</taxon>
        <taxon>Arthropoda</taxon>
        <taxon>Hexapoda</taxon>
        <taxon>Insecta</taxon>
        <taxon>Pterygota</taxon>
        <taxon>Neoptera</taxon>
        <taxon>Endopterygota</taxon>
        <taxon>Coleoptera</taxon>
        <taxon>Polyphaga</taxon>
        <taxon>Cucujiformia</taxon>
        <taxon>Curculionidae</taxon>
        <taxon>Ceutorhynchinae</taxon>
        <taxon>Ceutorhynchus</taxon>
    </lineage>
</organism>
<feature type="compositionally biased region" description="Basic and acidic residues" evidence="2">
    <location>
        <begin position="217"/>
        <end position="230"/>
    </location>
</feature>
<gene>
    <name evidence="3" type="ORF">CEUTPL_LOCUS4239</name>
</gene>
<feature type="compositionally biased region" description="Basic and acidic residues" evidence="2">
    <location>
        <begin position="106"/>
        <end position="122"/>
    </location>
</feature>
<keyword evidence="4" id="KW-1185">Reference proteome</keyword>
<dbReference type="PANTHER" id="PTHR10773">
    <property type="entry name" value="DNA-DIRECTED RNA POLYMERASES I, II, AND III SUBUNIT RPABC2"/>
    <property type="match status" value="1"/>
</dbReference>
<feature type="coiled-coil region" evidence="1">
    <location>
        <begin position="774"/>
        <end position="808"/>
    </location>
</feature>
<dbReference type="OrthoDB" id="6777657at2759"/>
<feature type="compositionally biased region" description="Polar residues" evidence="2">
    <location>
        <begin position="251"/>
        <end position="275"/>
    </location>
</feature>
<protein>
    <submittedName>
        <fullName evidence="3">Uncharacterized protein</fullName>
    </submittedName>
</protein>
<feature type="region of interest" description="Disordered" evidence="2">
    <location>
        <begin position="59"/>
        <end position="122"/>
    </location>
</feature>
<evidence type="ECO:0000256" key="2">
    <source>
        <dbReference type="SAM" id="MobiDB-lite"/>
    </source>
</evidence>
<evidence type="ECO:0000313" key="4">
    <source>
        <dbReference type="Proteomes" id="UP001152799"/>
    </source>
</evidence>
<accession>A0A9N9MMZ9</accession>
<sequence>MSELKGRMVRGNIVFCGRNEEGIKKAHQKANALREEDFEQEIRRLETLAISQGGIPKVLALNRTPPDTQTPPGIKVKRRRAYYTPGNEGTHLATDEQDTYSSSTDEDAHKDKRRRERDARSQVRAEAIAAIREKAQGGVIGEVMILAAYQMGKKAVIQKRFMRDPDLTIIIKEQSAEIQKLNDQIKEIWETLREAPSTSAQKDTRPQQLRKPQQHKQLRETDTDTRQTEREETDDGYQLIERRKKKRTYAGVTQATNRRTEGWTTPEQKPNNPKSVISLPNVEDPRAVLQTFKKLTAGTIQGAFKNIITIEKGKVILVIVMKLINVMQIPWSAQTPVILIIIIVMQVPWPAQAPQAKAFLVWFNNLEKTKPSAGETDSSKLPPLPLQKIANILEFENSLKCVETSKQLVNLINKLVKMDQENFETLTQFRRNLKSKLTRASRWLDANYDIEASINVFKSRFDKFVLDFNSYDDVQTQIEGLDESQESDRDMVETNYFKTLVYRKLPENSRSAKEITDNDNRKKEVYKSAFSVAEPVTSVLKSISELGGKCLQNVPLSVVRQNPQTTSPVCRKFSENCIQREPEQYKSTNSDHDPTYRASCVFRNCRDEIWAACERCSELLCWEHFINNETCTEHVDSVSSENEENIPPILLSKGMKTNLEIRRRYAVDGEQREVSFDKVRKGNKRKIAHDKRVAGEAYVSSTSGKAVLAKGMKPRCTSEKCKSTVCSISDVQRQKIFNAFYGTKSLQQQREFIIRHVQIKAIKRKRTDKEVSRRQADEKRKLELEDAYNNHTAEKISVRRKKEEAKETSKLNPSVLAAAVFDLQQVIQLPKNGCSGQNRNTIVLAMMLYVITNAKNMEKIVLSYFETNHGQSEGDSAHSSISHAISLAGDIFIPAQLPPILKLARRAMPYNVITMSSDDFYNYKALAEKVRIRSIRKFDSGEDVDWTKVKEVMVRKHQNTRLFVKNSHLAENYYTLSLKRNALGVMNQPLLKLNNGSIKLDAKKYNDLVQLCGGRKPVVRNELFQKNFRDLPHNNN</sequence>
<name>A0A9N9MMZ9_9CUCU</name>
<evidence type="ECO:0000313" key="3">
    <source>
        <dbReference type="EMBL" id="CAG9763581.1"/>
    </source>
</evidence>